<reference evidence="1 2" key="1">
    <citation type="submission" date="2018-11" db="EMBL/GenBank/DDBJ databases">
        <title>Genomic Encyclopedia of Type Strains, Phase IV (KMG-IV): sequencing the most valuable type-strain genomes for metagenomic binning, comparative biology and taxonomic classification.</title>
        <authorList>
            <person name="Goeker M."/>
        </authorList>
    </citation>
    <scope>NUCLEOTIDE SEQUENCE [LARGE SCALE GENOMIC DNA]</scope>
    <source>
        <strain evidence="1 2">DSM 5900</strain>
    </source>
</reference>
<dbReference type="Pfam" id="PF12915">
    <property type="entry name" value="DUF3833"/>
    <property type="match status" value="1"/>
</dbReference>
<evidence type="ECO:0000313" key="2">
    <source>
        <dbReference type="Proteomes" id="UP000278222"/>
    </source>
</evidence>
<gene>
    <name evidence="1" type="ORF">EDC65_4749</name>
</gene>
<dbReference type="InterPro" id="IPR024409">
    <property type="entry name" value="DUF3833"/>
</dbReference>
<evidence type="ECO:0000313" key="1">
    <source>
        <dbReference type="EMBL" id="ROP83217.1"/>
    </source>
</evidence>
<organism evidence="1 2">
    <name type="scientific">Stella humosa</name>
    <dbReference type="NCBI Taxonomy" id="94"/>
    <lineage>
        <taxon>Bacteria</taxon>
        <taxon>Pseudomonadati</taxon>
        <taxon>Pseudomonadota</taxon>
        <taxon>Alphaproteobacteria</taxon>
        <taxon>Rhodospirillales</taxon>
        <taxon>Stellaceae</taxon>
        <taxon>Stella</taxon>
    </lineage>
</organism>
<dbReference type="EMBL" id="RJKX01000017">
    <property type="protein sequence ID" value="ROP83217.1"/>
    <property type="molecule type" value="Genomic_DNA"/>
</dbReference>
<dbReference type="OrthoDB" id="9794322at2"/>
<dbReference type="AlphaFoldDB" id="A0A3N1KVD6"/>
<name>A0A3N1KVD6_9PROT</name>
<dbReference type="Proteomes" id="UP000278222">
    <property type="component" value="Unassembled WGS sequence"/>
</dbReference>
<protein>
    <submittedName>
        <fullName evidence="1">Uncharacterized protein DUF3833</fullName>
    </submittedName>
</protein>
<dbReference type="RefSeq" id="WP_123694274.1">
    <property type="nucleotide sequence ID" value="NZ_AP019700.1"/>
</dbReference>
<keyword evidence="2" id="KW-1185">Reference proteome</keyword>
<proteinExistence type="predicted"/>
<accession>A0A3N1KVD6</accession>
<comment type="caution">
    <text evidence="1">The sequence shown here is derived from an EMBL/GenBank/DDBJ whole genome shotgun (WGS) entry which is preliminary data.</text>
</comment>
<sequence>MNGPGEATPFRLEAFYAGLLHGWGHLVDHRGGGERRMTAVLRGDWDGQVLTLDQTWTAEGSPPERRLWRIRPTTNGYSGTAADIVGTAEATWVDGGLRWSYQTDVPVGETVWRLACEEELQPQTANVATVQVKIGKFGLAIAEIHMIVSRAAPVAG</sequence>